<name>A0A6M3JNI1_9ZZZZ</name>
<proteinExistence type="predicted"/>
<dbReference type="AlphaFoldDB" id="A0A6M3JNI1"/>
<organism evidence="2">
    <name type="scientific">viral metagenome</name>
    <dbReference type="NCBI Taxonomy" id="1070528"/>
    <lineage>
        <taxon>unclassified sequences</taxon>
        <taxon>metagenomes</taxon>
        <taxon>organismal metagenomes</taxon>
    </lineage>
</organism>
<evidence type="ECO:0000256" key="1">
    <source>
        <dbReference type="SAM" id="MobiDB-lite"/>
    </source>
</evidence>
<protein>
    <submittedName>
        <fullName evidence="2">Putative terminase</fullName>
    </submittedName>
</protein>
<feature type="region of interest" description="Disordered" evidence="1">
    <location>
        <begin position="185"/>
        <end position="206"/>
    </location>
</feature>
<reference evidence="2" key="1">
    <citation type="submission" date="2020-03" db="EMBL/GenBank/DDBJ databases">
        <title>The deep terrestrial virosphere.</title>
        <authorList>
            <person name="Holmfeldt K."/>
            <person name="Nilsson E."/>
            <person name="Simone D."/>
            <person name="Lopez-Fernandez M."/>
            <person name="Wu X."/>
            <person name="de Brujin I."/>
            <person name="Lundin D."/>
            <person name="Andersson A."/>
            <person name="Bertilsson S."/>
            <person name="Dopson M."/>
        </authorList>
    </citation>
    <scope>NUCLEOTIDE SEQUENCE</scope>
    <source>
        <strain evidence="2">MM415A03042</strain>
    </source>
</reference>
<evidence type="ECO:0000313" key="2">
    <source>
        <dbReference type="EMBL" id="QJA71779.1"/>
    </source>
</evidence>
<feature type="compositionally biased region" description="Acidic residues" evidence="1">
    <location>
        <begin position="195"/>
        <end position="206"/>
    </location>
</feature>
<accession>A0A6M3JNI1</accession>
<dbReference type="EMBL" id="MT141899">
    <property type="protein sequence ID" value="QJA71779.1"/>
    <property type="molecule type" value="Genomic_DNA"/>
</dbReference>
<sequence>MTTQTKPQVKRFNHRHKQVAINQASGMNQTDAYLAVYHCDYETAKQQASILNVTNPLFKDYLNTLIERKESLALEKITETMLSKQEKRQLLATFARAQLADLLDDNGNIKLDKNSPAMKALKEYSSRVKLDKEGNPIVNKHIKMLDPLAAIQEDNKMSGDYAPTKHQVAKAVQINVSVVDKTSKGKQEAVTLGSGDDDVLELEGGE</sequence>
<gene>
    <name evidence="2" type="ORF">MM415A03042_0003</name>
</gene>